<dbReference type="InterPro" id="IPR014722">
    <property type="entry name" value="Rib_uL2_dom2"/>
</dbReference>
<evidence type="ECO:0000256" key="6">
    <source>
        <dbReference type="ARBA" id="ARBA00023274"/>
    </source>
</evidence>
<evidence type="ECO:0000256" key="3">
    <source>
        <dbReference type="ARBA" id="ARBA00022472"/>
    </source>
</evidence>
<protein>
    <recommendedName>
        <fullName evidence="7">Large ribosomal subunit protein eL14 domain-containing protein</fullName>
    </recommendedName>
</protein>
<evidence type="ECO:0000259" key="7">
    <source>
        <dbReference type="Pfam" id="PF01929"/>
    </source>
</evidence>
<keyword evidence="6" id="KW-0687">Ribonucleoprotein</keyword>
<dbReference type="SUPFAM" id="SSF50104">
    <property type="entry name" value="Translation proteins SH3-like domain"/>
    <property type="match status" value="1"/>
</dbReference>
<comment type="similarity">
    <text evidence="2">Belongs to the mTERF family.</text>
</comment>
<evidence type="ECO:0000256" key="1">
    <source>
        <dbReference type="ARBA" id="ARBA00006592"/>
    </source>
</evidence>
<dbReference type="InterPro" id="IPR038538">
    <property type="entry name" value="MTERF_sf"/>
</dbReference>
<dbReference type="Pfam" id="PF01929">
    <property type="entry name" value="Ribosomal_L14e"/>
    <property type="match status" value="1"/>
</dbReference>
<dbReference type="Pfam" id="PF02536">
    <property type="entry name" value="mTERF"/>
    <property type="match status" value="1"/>
</dbReference>
<evidence type="ECO:0000313" key="9">
    <source>
        <dbReference type="Proteomes" id="UP001472677"/>
    </source>
</evidence>
<evidence type="ECO:0000256" key="4">
    <source>
        <dbReference type="ARBA" id="ARBA00022946"/>
    </source>
</evidence>
<keyword evidence="4" id="KW-0809">Transit peptide</keyword>
<keyword evidence="3" id="KW-0805">Transcription regulation</keyword>
<evidence type="ECO:0000256" key="5">
    <source>
        <dbReference type="ARBA" id="ARBA00022980"/>
    </source>
</evidence>
<dbReference type="EMBL" id="JBBPBM010000109">
    <property type="protein sequence ID" value="KAK8507231.1"/>
    <property type="molecule type" value="Genomic_DNA"/>
</dbReference>
<dbReference type="Gene3D" id="2.30.30.30">
    <property type="match status" value="1"/>
</dbReference>
<feature type="domain" description="Large ribosomal subunit protein eL14" evidence="7">
    <location>
        <begin position="392"/>
        <end position="464"/>
    </location>
</feature>
<dbReference type="Gene3D" id="1.25.70.10">
    <property type="entry name" value="Transcription termination factor 3, mitochondrial"/>
    <property type="match status" value="1"/>
</dbReference>
<dbReference type="InterPro" id="IPR008991">
    <property type="entry name" value="Translation_prot_SH3-like_sf"/>
</dbReference>
<keyword evidence="5" id="KW-0689">Ribosomal protein</keyword>
<dbReference type="Proteomes" id="UP001472677">
    <property type="component" value="Unassembled WGS sequence"/>
</dbReference>
<accession>A0ABR2BJ87</accession>
<organism evidence="8 9">
    <name type="scientific">Hibiscus sabdariffa</name>
    <name type="common">roselle</name>
    <dbReference type="NCBI Taxonomy" id="183260"/>
    <lineage>
        <taxon>Eukaryota</taxon>
        <taxon>Viridiplantae</taxon>
        <taxon>Streptophyta</taxon>
        <taxon>Embryophyta</taxon>
        <taxon>Tracheophyta</taxon>
        <taxon>Spermatophyta</taxon>
        <taxon>Magnoliopsida</taxon>
        <taxon>eudicotyledons</taxon>
        <taxon>Gunneridae</taxon>
        <taxon>Pentapetalae</taxon>
        <taxon>rosids</taxon>
        <taxon>malvids</taxon>
        <taxon>Malvales</taxon>
        <taxon>Malvaceae</taxon>
        <taxon>Malvoideae</taxon>
        <taxon>Hibiscus</taxon>
    </lineage>
</organism>
<gene>
    <name evidence="8" type="ORF">V6N12_008575</name>
</gene>
<dbReference type="InterPro" id="IPR003690">
    <property type="entry name" value="MTERF"/>
</dbReference>
<dbReference type="InterPro" id="IPR002784">
    <property type="entry name" value="Ribosomal_eL14_dom"/>
</dbReference>
<dbReference type="SMART" id="SM00733">
    <property type="entry name" value="Mterf"/>
    <property type="match status" value="2"/>
</dbReference>
<sequence>MSKSTWERKFDVYKKCGWSEKEILEAFRRNPIVMARSEYKIKAVMDFLVNVMGFQASSVAKLPNVLGLSMEKRIVPRGLLVKDLMSMGLLEKKLGLWMLGITEEMFLKRFVYSYEEKAPELLKLYNEKLKLAAGGKLKTDRCQILPARAKSPKLGRRKRCDAGRSSQGEKTSDIDFLLSFWCLQLKKYLFLTPRRCCYAAKELETVAGPVETDPGKLQRKWKTDIQQRVLISDTRQEPPWTSHRQVAPRNSWPEVGLGAPWPLPPLEVTATLPHKFQLLVEVPRIPYALRPPSNPGAANLMSPLSIPIPGSPEEIEAPFTLVFTPSYGTLILAIRLSVSCQHSHRTKMPFKRYVEIGRVALVNYGKDYGKLVVIVDVVDQNRALVDAPDMVRGQMNFKRLTLTDITINIPRVPKKKTLIEAMEKADVKNKWENSSWGRKLIVQKRRASLNDFDRFKLMLAKIKRAGVVRQELAKLKKENSS</sequence>
<evidence type="ECO:0000256" key="2">
    <source>
        <dbReference type="ARBA" id="ARBA00007692"/>
    </source>
</evidence>
<comment type="similarity">
    <text evidence="1">Belongs to the eukaryotic ribosomal protein eL14 family.</text>
</comment>
<dbReference type="PANTHER" id="PTHR11127:SF19">
    <property type="entry name" value="60S RIBOSOMAL PROTEIN L14-2"/>
    <property type="match status" value="1"/>
</dbReference>
<name>A0ABR2BJ87_9ROSI</name>
<keyword evidence="3" id="KW-0806">Transcription termination</keyword>
<proteinExistence type="inferred from homology"/>
<reference evidence="8 9" key="1">
    <citation type="journal article" date="2024" name="G3 (Bethesda)">
        <title>Genome assembly of Hibiscus sabdariffa L. provides insights into metabolisms of medicinal natural products.</title>
        <authorList>
            <person name="Kim T."/>
        </authorList>
    </citation>
    <scope>NUCLEOTIDE SEQUENCE [LARGE SCALE GENOMIC DNA]</scope>
    <source>
        <strain evidence="8">TK-2024</strain>
        <tissue evidence="8">Old leaves</tissue>
    </source>
</reference>
<dbReference type="CDD" id="cd23702">
    <property type="entry name" value="eL14"/>
    <property type="match status" value="1"/>
</dbReference>
<dbReference type="Gene3D" id="6.10.250.2270">
    <property type="match status" value="1"/>
</dbReference>
<dbReference type="InterPro" id="IPR039660">
    <property type="entry name" value="Ribosomal_eL14"/>
</dbReference>
<comment type="caution">
    <text evidence="8">The sequence shown here is derived from an EMBL/GenBank/DDBJ whole genome shotgun (WGS) entry which is preliminary data.</text>
</comment>
<dbReference type="PANTHER" id="PTHR11127">
    <property type="entry name" value="60S RIBOSOMAL PROTEIN L14"/>
    <property type="match status" value="1"/>
</dbReference>
<evidence type="ECO:0000313" key="8">
    <source>
        <dbReference type="EMBL" id="KAK8507231.1"/>
    </source>
</evidence>
<keyword evidence="9" id="KW-1185">Reference proteome</keyword>
<keyword evidence="3" id="KW-0804">Transcription</keyword>